<reference evidence="2" key="1">
    <citation type="submission" date="2016-11" db="UniProtKB">
        <authorList>
            <consortium name="WormBaseParasite"/>
        </authorList>
    </citation>
    <scope>IDENTIFICATION</scope>
</reference>
<evidence type="ECO:0000313" key="1">
    <source>
        <dbReference type="Proteomes" id="UP000095283"/>
    </source>
</evidence>
<dbReference type="WBParaSite" id="Hba_16621">
    <property type="protein sequence ID" value="Hba_16621"/>
    <property type="gene ID" value="Hba_16621"/>
</dbReference>
<name>A0A1I7XGI9_HETBA</name>
<proteinExistence type="predicted"/>
<dbReference type="AlphaFoldDB" id="A0A1I7XGI9"/>
<organism evidence="1 2">
    <name type="scientific">Heterorhabditis bacteriophora</name>
    <name type="common">Entomopathogenic nematode worm</name>
    <dbReference type="NCBI Taxonomy" id="37862"/>
    <lineage>
        <taxon>Eukaryota</taxon>
        <taxon>Metazoa</taxon>
        <taxon>Ecdysozoa</taxon>
        <taxon>Nematoda</taxon>
        <taxon>Chromadorea</taxon>
        <taxon>Rhabditida</taxon>
        <taxon>Rhabditina</taxon>
        <taxon>Rhabditomorpha</taxon>
        <taxon>Strongyloidea</taxon>
        <taxon>Heterorhabditidae</taxon>
        <taxon>Heterorhabditis</taxon>
    </lineage>
</organism>
<dbReference type="Proteomes" id="UP000095283">
    <property type="component" value="Unplaced"/>
</dbReference>
<keyword evidence="1" id="KW-1185">Reference proteome</keyword>
<protein>
    <submittedName>
        <fullName evidence="2">Uncharacterized protein</fullName>
    </submittedName>
</protein>
<sequence>MSELFITFPSVPSFSNWERYCYVFQHLNLFDLFGFFHIIIFLQAITDLLQRLVVANSEKISKTTSMDNRVSDMSKLAFEGVSKDQEQKVKITSFVIRVKYDMFRAKLFQFF</sequence>
<accession>A0A1I7XGI9</accession>
<evidence type="ECO:0000313" key="2">
    <source>
        <dbReference type="WBParaSite" id="Hba_16621"/>
    </source>
</evidence>